<dbReference type="Pfam" id="PF00403">
    <property type="entry name" value="HMA"/>
    <property type="match status" value="1"/>
</dbReference>
<reference evidence="2 3" key="1">
    <citation type="submission" date="2020-05" db="EMBL/GenBank/DDBJ databases">
        <title>The draft genome sequence of Maribacter arenosus CAU 1321.</title>
        <authorList>
            <person name="Mu L."/>
        </authorList>
    </citation>
    <scope>NUCLEOTIDE SEQUENCE [LARGE SCALE GENOMIC DNA]</scope>
    <source>
        <strain evidence="2 3">CAU 1321</strain>
    </source>
</reference>
<sequence>MKATIIVQNLKCGGCARTITNKLSEMDNISEVQVFPNTSSVSFAYEEPDDALKVKHKLKDLGYPSVDSKNTIASKAKSIVSCATGKMAKK</sequence>
<dbReference type="EMBL" id="JABTCG010000005">
    <property type="protein sequence ID" value="MBD0851772.1"/>
    <property type="molecule type" value="Genomic_DNA"/>
</dbReference>
<dbReference type="InterPro" id="IPR006121">
    <property type="entry name" value="HMA_dom"/>
</dbReference>
<keyword evidence="3" id="KW-1185">Reference proteome</keyword>
<dbReference type="SUPFAM" id="SSF55008">
    <property type="entry name" value="HMA, heavy metal-associated domain"/>
    <property type="match status" value="1"/>
</dbReference>
<accession>A0ABR7VGW6</accession>
<proteinExistence type="predicted"/>
<organism evidence="2 3">
    <name type="scientific">Maribacter arenosus</name>
    <dbReference type="NCBI Taxonomy" id="1854708"/>
    <lineage>
        <taxon>Bacteria</taxon>
        <taxon>Pseudomonadati</taxon>
        <taxon>Bacteroidota</taxon>
        <taxon>Flavobacteriia</taxon>
        <taxon>Flavobacteriales</taxon>
        <taxon>Flavobacteriaceae</taxon>
        <taxon>Maribacter</taxon>
    </lineage>
</organism>
<evidence type="ECO:0000313" key="2">
    <source>
        <dbReference type="EMBL" id="MBD0851772.1"/>
    </source>
</evidence>
<protein>
    <submittedName>
        <fullName evidence="2">Heavy-metal-associated domain-containing protein</fullName>
    </submittedName>
</protein>
<name>A0ABR7VGW6_9FLAO</name>
<dbReference type="Proteomes" id="UP000598350">
    <property type="component" value="Unassembled WGS sequence"/>
</dbReference>
<comment type="caution">
    <text evidence="2">The sequence shown here is derived from an EMBL/GenBank/DDBJ whole genome shotgun (WGS) entry which is preliminary data.</text>
</comment>
<dbReference type="PROSITE" id="PS50846">
    <property type="entry name" value="HMA_2"/>
    <property type="match status" value="1"/>
</dbReference>
<dbReference type="InterPro" id="IPR036163">
    <property type="entry name" value="HMA_dom_sf"/>
</dbReference>
<evidence type="ECO:0000313" key="3">
    <source>
        <dbReference type="Proteomes" id="UP000598350"/>
    </source>
</evidence>
<dbReference type="RefSeq" id="WP_188314902.1">
    <property type="nucleotide sequence ID" value="NZ_JABTCG010000005.1"/>
</dbReference>
<dbReference type="Gene3D" id="3.30.70.100">
    <property type="match status" value="1"/>
</dbReference>
<gene>
    <name evidence="2" type="ORF">HPE63_13910</name>
</gene>
<feature type="domain" description="HMA" evidence="1">
    <location>
        <begin position="1"/>
        <end position="66"/>
    </location>
</feature>
<dbReference type="CDD" id="cd00371">
    <property type="entry name" value="HMA"/>
    <property type="match status" value="1"/>
</dbReference>
<evidence type="ECO:0000259" key="1">
    <source>
        <dbReference type="PROSITE" id="PS50846"/>
    </source>
</evidence>